<feature type="compositionally biased region" description="Acidic residues" evidence="1">
    <location>
        <begin position="40"/>
        <end position="55"/>
    </location>
</feature>
<dbReference type="EMBL" id="JBHMAF010000060">
    <property type="protein sequence ID" value="MFB9759114.1"/>
    <property type="molecule type" value="Genomic_DNA"/>
</dbReference>
<protein>
    <submittedName>
        <fullName evidence="2">Uncharacterized protein</fullName>
    </submittedName>
</protein>
<reference evidence="2 3" key="1">
    <citation type="submission" date="2024-09" db="EMBL/GenBank/DDBJ databases">
        <authorList>
            <person name="Sun Q."/>
            <person name="Mori K."/>
        </authorList>
    </citation>
    <scope>NUCLEOTIDE SEQUENCE [LARGE SCALE GENOMIC DNA]</scope>
    <source>
        <strain evidence="2 3">JCM 11201</strain>
    </source>
</reference>
<gene>
    <name evidence="2" type="ORF">ACFFMS_11705</name>
</gene>
<organism evidence="2 3">
    <name type="scientific">Ectobacillus funiculus</name>
    <dbReference type="NCBI Taxonomy" id="137993"/>
    <lineage>
        <taxon>Bacteria</taxon>
        <taxon>Bacillati</taxon>
        <taxon>Bacillota</taxon>
        <taxon>Bacilli</taxon>
        <taxon>Bacillales</taxon>
        <taxon>Bacillaceae</taxon>
        <taxon>Ectobacillus</taxon>
    </lineage>
</organism>
<comment type="caution">
    <text evidence="2">The sequence shown here is derived from an EMBL/GenBank/DDBJ whole genome shotgun (WGS) entry which is preliminary data.</text>
</comment>
<sequence length="55" mass="5991">MIEALCYLAGITLLAYIVRKFNSTDPSDDPMKSNNKLADFLEDGDFDDGGDGDSD</sequence>
<keyword evidence="3" id="KW-1185">Reference proteome</keyword>
<dbReference type="RefSeq" id="WP_379949405.1">
    <property type="nucleotide sequence ID" value="NZ_JBHMAF010000060.1"/>
</dbReference>
<evidence type="ECO:0000313" key="3">
    <source>
        <dbReference type="Proteomes" id="UP001589609"/>
    </source>
</evidence>
<proteinExistence type="predicted"/>
<accession>A0ABV5WEU0</accession>
<feature type="region of interest" description="Disordered" evidence="1">
    <location>
        <begin position="23"/>
        <end position="55"/>
    </location>
</feature>
<evidence type="ECO:0000256" key="1">
    <source>
        <dbReference type="SAM" id="MobiDB-lite"/>
    </source>
</evidence>
<dbReference type="Proteomes" id="UP001589609">
    <property type="component" value="Unassembled WGS sequence"/>
</dbReference>
<name>A0ABV5WEU0_9BACI</name>
<evidence type="ECO:0000313" key="2">
    <source>
        <dbReference type="EMBL" id="MFB9759114.1"/>
    </source>
</evidence>